<dbReference type="EMBL" id="CM023485">
    <property type="protein sequence ID" value="KAH6930062.1"/>
    <property type="molecule type" value="Genomic_DNA"/>
</dbReference>
<keyword evidence="2" id="KW-1185">Reference proteome</keyword>
<reference evidence="1" key="1">
    <citation type="submission" date="2020-05" db="EMBL/GenBank/DDBJ databases">
        <title>Large-scale comparative analyses of tick genomes elucidate their genetic diversity and vector capacities.</title>
        <authorList>
            <person name="Jia N."/>
            <person name="Wang J."/>
            <person name="Shi W."/>
            <person name="Du L."/>
            <person name="Sun Y."/>
            <person name="Zhan W."/>
            <person name="Jiang J."/>
            <person name="Wang Q."/>
            <person name="Zhang B."/>
            <person name="Ji P."/>
            <person name="Sakyi L.B."/>
            <person name="Cui X."/>
            <person name="Yuan T."/>
            <person name="Jiang B."/>
            <person name="Yang W."/>
            <person name="Lam T.T.-Y."/>
            <person name="Chang Q."/>
            <person name="Ding S."/>
            <person name="Wang X."/>
            <person name="Zhu J."/>
            <person name="Ruan X."/>
            <person name="Zhao L."/>
            <person name="Wei J."/>
            <person name="Que T."/>
            <person name="Du C."/>
            <person name="Cheng J."/>
            <person name="Dai P."/>
            <person name="Han X."/>
            <person name="Huang E."/>
            <person name="Gao Y."/>
            <person name="Liu J."/>
            <person name="Shao H."/>
            <person name="Ye R."/>
            <person name="Li L."/>
            <person name="Wei W."/>
            <person name="Wang X."/>
            <person name="Wang C."/>
            <person name="Yang T."/>
            <person name="Huo Q."/>
            <person name="Li W."/>
            <person name="Guo W."/>
            <person name="Chen H."/>
            <person name="Zhou L."/>
            <person name="Ni X."/>
            <person name="Tian J."/>
            <person name="Zhou Y."/>
            <person name="Sheng Y."/>
            <person name="Liu T."/>
            <person name="Pan Y."/>
            <person name="Xia L."/>
            <person name="Li J."/>
            <person name="Zhao F."/>
            <person name="Cao W."/>
        </authorList>
    </citation>
    <scope>NUCLEOTIDE SEQUENCE</scope>
    <source>
        <strain evidence="1">Hyas-2018</strain>
    </source>
</reference>
<name>A0ACB7S4H3_HYAAI</name>
<evidence type="ECO:0000313" key="1">
    <source>
        <dbReference type="EMBL" id="KAH6930062.1"/>
    </source>
</evidence>
<dbReference type="Proteomes" id="UP000821845">
    <property type="component" value="Chromosome 5"/>
</dbReference>
<gene>
    <name evidence="1" type="ORF">HPB50_008660</name>
</gene>
<proteinExistence type="predicted"/>
<comment type="caution">
    <text evidence="1">The sequence shown here is derived from an EMBL/GenBank/DDBJ whole genome shotgun (WGS) entry which is preliminary data.</text>
</comment>
<accession>A0ACB7S4H3</accession>
<protein>
    <submittedName>
        <fullName evidence="1">Uncharacterized protein</fullName>
    </submittedName>
</protein>
<organism evidence="1 2">
    <name type="scientific">Hyalomma asiaticum</name>
    <name type="common">Tick</name>
    <dbReference type="NCBI Taxonomy" id="266040"/>
    <lineage>
        <taxon>Eukaryota</taxon>
        <taxon>Metazoa</taxon>
        <taxon>Ecdysozoa</taxon>
        <taxon>Arthropoda</taxon>
        <taxon>Chelicerata</taxon>
        <taxon>Arachnida</taxon>
        <taxon>Acari</taxon>
        <taxon>Parasitiformes</taxon>
        <taxon>Ixodida</taxon>
        <taxon>Ixodoidea</taxon>
        <taxon>Ixodidae</taxon>
        <taxon>Hyalomminae</taxon>
        <taxon>Hyalomma</taxon>
    </lineage>
</organism>
<sequence>MHKRKSILRQETPVPQTPLIDAASRFDEMIAPSKKKVLGLAAGEVSSPCGSSQFPGCAVDDKPILVLWFREGSATPILNADARRGGGLANGKEPSYVVIEDLKVSGLEDTSPAVRTELTATLAW</sequence>
<evidence type="ECO:0000313" key="2">
    <source>
        <dbReference type="Proteomes" id="UP000821845"/>
    </source>
</evidence>